<dbReference type="AlphaFoldDB" id="A0A9P5WZ38"/>
<reference evidence="1" key="1">
    <citation type="submission" date="2020-11" db="EMBL/GenBank/DDBJ databases">
        <authorList>
            <consortium name="DOE Joint Genome Institute"/>
            <person name="Ahrendt S."/>
            <person name="Riley R."/>
            <person name="Andreopoulos W."/>
            <person name="Labutti K."/>
            <person name="Pangilinan J."/>
            <person name="Ruiz-Duenas F.J."/>
            <person name="Barrasa J.M."/>
            <person name="Sanchez-Garcia M."/>
            <person name="Camarero S."/>
            <person name="Miyauchi S."/>
            <person name="Serrano A."/>
            <person name="Linde D."/>
            <person name="Babiker R."/>
            <person name="Drula E."/>
            <person name="Ayuso-Fernandez I."/>
            <person name="Pacheco R."/>
            <person name="Padilla G."/>
            <person name="Ferreira P."/>
            <person name="Barriuso J."/>
            <person name="Kellner H."/>
            <person name="Castanera R."/>
            <person name="Alfaro M."/>
            <person name="Ramirez L."/>
            <person name="Pisabarro A.G."/>
            <person name="Kuo A."/>
            <person name="Tritt A."/>
            <person name="Lipzen A."/>
            <person name="He G."/>
            <person name="Yan M."/>
            <person name="Ng V."/>
            <person name="Cullen D."/>
            <person name="Martin F."/>
            <person name="Rosso M.-N."/>
            <person name="Henrissat B."/>
            <person name="Hibbett D."/>
            <person name="Martinez A.T."/>
            <person name="Grigoriev I.V."/>
        </authorList>
    </citation>
    <scope>NUCLEOTIDE SEQUENCE</scope>
    <source>
        <strain evidence="1">MF-IS2</strain>
    </source>
</reference>
<proteinExistence type="predicted"/>
<dbReference type="Proteomes" id="UP000807342">
    <property type="component" value="Unassembled WGS sequence"/>
</dbReference>
<comment type="caution">
    <text evidence="1">The sequence shown here is derived from an EMBL/GenBank/DDBJ whole genome shotgun (WGS) entry which is preliminary data.</text>
</comment>
<gene>
    <name evidence="1" type="ORF">P691DRAFT_596613</name>
</gene>
<keyword evidence="2" id="KW-1185">Reference proteome</keyword>
<name>A0A9P5WZ38_9AGAR</name>
<sequence length="119" mass="13977">MARLNWLELRFRIRWLPLYVWNGLVNLCSRLINEISRSSQYGVHIPFPVTSSRRYLSTSSMFLFPAVTKDSLRMTKFEGVCFDNVSCRRLRNTDTSMYYSVTVQVVEQYSFAVNRSSTL</sequence>
<evidence type="ECO:0000313" key="1">
    <source>
        <dbReference type="EMBL" id="KAF9441167.1"/>
    </source>
</evidence>
<evidence type="ECO:0000313" key="2">
    <source>
        <dbReference type="Proteomes" id="UP000807342"/>
    </source>
</evidence>
<protein>
    <submittedName>
        <fullName evidence="1">Uncharacterized protein</fullName>
    </submittedName>
</protein>
<dbReference type="EMBL" id="MU152027">
    <property type="protein sequence ID" value="KAF9441167.1"/>
    <property type="molecule type" value="Genomic_DNA"/>
</dbReference>
<organism evidence="1 2">
    <name type="scientific">Macrolepiota fuliginosa MF-IS2</name>
    <dbReference type="NCBI Taxonomy" id="1400762"/>
    <lineage>
        <taxon>Eukaryota</taxon>
        <taxon>Fungi</taxon>
        <taxon>Dikarya</taxon>
        <taxon>Basidiomycota</taxon>
        <taxon>Agaricomycotina</taxon>
        <taxon>Agaricomycetes</taxon>
        <taxon>Agaricomycetidae</taxon>
        <taxon>Agaricales</taxon>
        <taxon>Agaricineae</taxon>
        <taxon>Agaricaceae</taxon>
        <taxon>Macrolepiota</taxon>
    </lineage>
</organism>
<accession>A0A9P5WZ38</accession>